<dbReference type="RefSeq" id="XP_003063178.1">
    <property type="nucleotide sequence ID" value="XM_003063132.1"/>
</dbReference>
<evidence type="ECO:0000313" key="3">
    <source>
        <dbReference type="Proteomes" id="UP000001876"/>
    </source>
</evidence>
<dbReference type="KEGG" id="mpp:MICPUCDRAFT_42654"/>
<gene>
    <name evidence="2" type="ORF">MICPUCDRAFT_42654</name>
</gene>
<name>C1N5L2_MICPC</name>
<dbReference type="InterPro" id="IPR025939">
    <property type="entry name" value="Aida_C"/>
</dbReference>
<dbReference type="GO" id="GO:0035091">
    <property type="term" value="F:phosphatidylinositol binding"/>
    <property type="evidence" value="ECO:0007669"/>
    <property type="project" value="TreeGrafter"/>
</dbReference>
<dbReference type="PANTHER" id="PTHR28654:SF1">
    <property type="entry name" value="AXIN INTERACTOR, DORSALIZATION-ASSOCIATED PROTEIN"/>
    <property type="match status" value="1"/>
</dbReference>
<dbReference type="PANTHER" id="PTHR28654">
    <property type="entry name" value="AXIN INTERACTOR, DORSALIZATION-ASSOCIATED PROTEIN"/>
    <property type="match status" value="1"/>
</dbReference>
<protein>
    <submittedName>
        <fullName evidence="2">Predicted protein</fullName>
    </submittedName>
</protein>
<keyword evidence="3" id="KW-1185">Reference proteome</keyword>
<evidence type="ECO:0000259" key="1">
    <source>
        <dbReference type="PROSITE" id="PS51911"/>
    </source>
</evidence>
<dbReference type="AlphaFoldDB" id="C1N5L2"/>
<dbReference type="Proteomes" id="UP000001876">
    <property type="component" value="Unassembled WGS sequence"/>
</dbReference>
<dbReference type="GeneID" id="9688618"/>
<reference evidence="2 3" key="1">
    <citation type="journal article" date="2009" name="Science">
        <title>Green evolution and dynamic adaptations revealed by genomes of the marine picoeukaryotes Micromonas.</title>
        <authorList>
            <person name="Worden A.Z."/>
            <person name="Lee J.H."/>
            <person name="Mock T."/>
            <person name="Rouze P."/>
            <person name="Simmons M.P."/>
            <person name="Aerts A.L."/>
            <person name="Allen A.E."/>
            <person name="Cuvelier M.L."/>
            <person name="Derelle E."/>
            <person name="Everett M.V."/>
            <person name="Foulon E."/>
            <person name="Grimwood J."/>
            <person name="Gundlach H."/>
            <person name="Henrissat B."/>
            <person name="Napoli C."/>
            <person name="McDonald S.M."/>
            <person name="Parker M.S."/>
            <person name="Rombauts S."/>
            <person name="Salamov A."/>
            <person name="Von Dassow P."/>
            <person name="Badger J.H."/>
            <person name="Coutinho P.M."/>
            <person name="Demir E."/>
            <person name="Dubchak I."/>
            <person name="Gentemann C."/>
            <person name="Eikrem W."/>
            <person name="Gready J.E."/>
            <person name="John U."/>
            <person name="Lanier W."/>
            <person name="Lindquist E.A."/>
            <person name="Lucas S."/>
            <person name="Mayer K.F."/>
            <person name="Moreau H."/>
            <person name="Not F."/>
            <person name="Otillar R."/>
            <person name="Panaud O."/>
            <person name="Pangilinan J."/>
            <person name="Paulsen I."/>
            <person name="Piegu B."/>
            <person name="Poliakov A."/>
            <person name="Robbens S."/>
            <person name="Schmutz J."/>
            <person name="Toulza E."/>
            <person name="Wyss T."/>
            <person name="Zelensky A."/>
            <person name="Zhou K."/>
            <person name="Armbrust E.V."/>
            <person name="Bhattacharya D."/>
            <person name="Goodenough U.W."/>
            <person name="Van de Peer Y."/>
            <person name="Grigoriev I.V."/>
        </authorList>
    </citation>
    <scope>NUCLEOTIDE SEQUENCE [LARGE SCALE GENOMIC DNA]</scope>
    <source>
        <strain evidence="2 3">CCMP1545</strain>
    </source>
</reference>
<dbReference type="Pfam" id="PF14186">
    <property type="entry name" value="Aida_C2"/>
    <property type="match status" value="1"/>
</dbReference>
<organism evidence="3">
    <name type="scientific">Micromonas pusilla (strain CCMP1545)</name>
    <name type="common">Picoplanktonic green alga</name>
    <dbReference type="NCBI Taxonomy" id="564608"/>
    <lineage>
        <taxon>Eukaryota</taxon>
        <taxon>Viridiplantae</taxon>
        <taxon>Chlorophyta</taxon>
        <taxon>Mamiellophyceae</taxon>
        <taxon>Mamiellales</taxon>
        <taxon>Mamiellaceae</taxon>
        <taxon>Micromonas</taxon>
    </lineage>
</organism>
<feature type="domain" description="C2 Aida-type" evidence="1">
    <location>
        <begin position="1"/>
        <end position="146"/>
    </location>
</feature>
<dbReference type="InterPro" id="IPR035892">
    <property type="entry name" value="C2_domain_sf"/>
</dbReference>
<dbReference type="eggNOG" id="ENOG502RCSN">
    <property type="taxonomic scope" value="Eukaryota"/>
</dbReference>
<accession>C1N5L2</accession>
<evidence type="ECO:0000313" key="2">
    <source>
        <dbReference type="EMBL" id="EEH52314.1"/>
    </source>
</evidence>
<dbReference type="PROSITE" id="PS51911">
    <property type="entry name" value="C2_AIDA"/>
    <property type="match status" value="1"/>
</dbReference>
<sequence length="148" mass="16907">MALTVKIDRFGFKGREAFIDPHATLSVVNSIGTLVEASQDTPIARDREETSEGTYVVFDRSVHVQTPVSELEEDVAIFLEFKHYKPKKKKTSTKAWCFFTLSELDPSLDQQRIAMEIYAKPTDLSRRRVGLLSVKKLYAHVECLLRTE</sequence>
<dbReference type="OrthoDB" id="428576at2759"/>
<proteinExistence type="predicted"/>
<dbReference type="GO" id="GO:0016020">
    <property type="term" value="C:membrane"/>
    <property type="evidence" value="ECO:0007669"/>
    <property type="project" value="TreeGrafter"/>
</dbReference>
<dbReference type="EMBL" id="GG663748">
    <property type="protein sequence ID" value="EEH52314.1"/>
    <property type="molecule type" value="Genomic_DNA"/>
</dbReference>
<dbReference type="Gene3D" id="2.60.40.150">
    <property type="entry name" value="C2 domain"/>
    <property type="match status" value="1"/>
</dbReference>